<dbReference type="InterPro" id="IPR037171">
    <property type="entry name" value="NagB/RpiA_transferase-like"/>
</dbReference>
<evidence type="ECO:0000256" key="4">
    <source>
        <dbReference type="ARBA" id="ARBA00022917"/>
    </source>
</evidence>
<evidence type="ECO:0000313" key="8">
    <source>
        <dbReference type="Proteomes" id="UP000825729"/>
    </source>
</evidence>
<dbReference type="PANTHER" id="PTHR10233">
    <property type="entry name" value="TRANSLATION INITIATION FACTOR EIF-2B"/>
    <property type="match status" value="1"/>
</dbReference>
<dbReference type="SUPFAM" id="SSF100950">
    <property type="entry name" value="NagB/RpiA/CoA transferase-like"/>
    <property type="match status" value="1"/>
</dbReference>
<organism evidence="7 8">
    <name type="scientific">Aristolochia fimbriata</name>
    <name type="common">White veined hardy Dutchman's pipe vine</name>
    <dbReference type="NCBI Taxonomy" id="158543"/>
    <lineage>
        <taxon>Eukaryota</taxon>
        <taxon>Viridiplantae</taxon>
        <taxon>Streptophyta</taxon>
        <taxon>Embryophyta</taxon>
        <taxon>Tracheophyta</taxon>
        <taxon>Spermatophyta</taxon>
        <taxon>Magnoliopsida</taxon>
        <taxon>Magnoliidae</taxon>
        <taxon>Piperales</taxon>
        <taxon>Aristolochiaceae</taxon>
        <taxon>Aristolochia</taxon>
    </lineage>
</organism>
<evidence type="ECO:0000313" key="7">
    <source>
        <dbReference type="EMBL" id="KAG9450099.1"/>
    </source>
</evidence>
<sequence length="179" mass="19275">MDARRPSRAVSDPKVWQVGFVTPTDPPEQENGAITERQNECAAVSKPLKERTSKVEKHALQEAQRAQKAAARDMGESSIGASAIGSKQKKAAKPPPPKKDGASGWTTVPCGGISGGNSRCIAVLHAFRDAIKDCSTPPEKDLFLDLTAIISSYDLFLKKCPPLSIGTENAIKFLKNRFT</sequence>
<feature type="compositionally biased region" description="Low complexity" evidence="6">
    <location>
        <begin position="77"/>
        <end position="86"/>
    </location>
</feature>
<keyword evidence="2" id="KW-0963">Cytoplasm</keyword>
<evidence type="ECO:0000256" key="1">
    <source>
        <dbReference type="ARBA" id="ARBA00004514"/>
    </source>
</evidence>
<dbReference type="Proteomes" id="UP000825729">
    <property type="component" value="Unassembled WGS sequence"/>
</dbReference>
<comment type="caution">
    <text evidence="7">The sequence shown here is derived from an EMBL/GenBank/DDBJ whole genome shotgun (WGS) entry which is preliminary data.</text>
</comment>
<proteinExistence type="predicted"/>
<protein>
    <submittedName>
        <fullName evidence="7">Uncharacterized protein</fullName>
    </submittedName>
</protein>
<comment type="subunit">
    <text evidence="5">Component of the translation initiation factor 2B (eIF2B) complex which is a heterodecamer of two sets of five different subunits: alpha, beta, gamma, delta and epsilon. Subunits alpha, beta and delta comprise a regulatory subcomplex and subunits epsilon and gamma comprise a catalytic subcomplex. Within the complex, the hexameric regulatory complex resides at the center, with the two heterodimeric catalytic subcomplexes bound on opposite sides.</text>
</comment>
<keyword evidence="3" id="KW-0396">Initiation factor</keyword>
<evidence type="ECO:0000256" key="6">
    <source>
        <dbReference type="SAM" id="MobiDB-lite"/>
    </source>
</evidence>
<accession>A0AAV7ENY4</accession>
<name>A0AAV7ENY4_ARIFI</name>
<dbReference type="AlphaFoldDB" id="A0AAV7ENY4"/>
<dbReference type="EMBL" id="JAINDJ010000004">
    <property type="protein sequence ID" value="KAG9450099.1"/>
    <property type="molecule type" value="Genomic_DNA"/>
</dbReference>
<keyword evidence="8" id="KW-1185">Reference proteome</keyword>
<evidence type="ECO:0000256" key="3">
    <source>
        <dbReference type="ARBA" id="ARBA00022540"/>
    </source>
</evidence>
<evidence type="ECO:0000256" key="5">
    <source>
        <dbReference type="ARBA" id="ARBA00046432"/>
    </source>
</evidence>
<dbReference type="GO" id="GO:0005829">
    <property type="term" value="C:cytosol"/>
    <property type="evidence" value="ECO:0007669"/>
    <property type="project" value="UniProtKB-SubCell"/>
</dbReference>
<dbReference type="PANTHER" id="PTHR10233:SF14">
    <property type="entry name" value="TRANSLATION INITIATION FACTOR EIF-2B SUBUNIT DELTA"/>
    <property type="match status" value="1"/>
</dbReference>
<gene>
    <name evidence="7" type="ORF">H6P81_010064</name>
</gene>
<reference evidence="7 8" key="1">
    <citation type="submission" date="2021-07" db="EMBL/GenBank/DDBJ databases">
        <title>The Aristolochia fimbriata genome: insights into angiosperm evolution, floral development and chemical biosynthesis.</title>
        <authorList>
            <person name="Jiao Y."/>
        </authorList>
    </citation>
    <scope>NUCLEOTIDE SEQUENCE [LARGE SCALE GENOMIC DNA]</scope>
    <source>
        <strain evidence="7">IBCAS-2021</strain>
        <tissue evidence="7">Leaf</tissue>
    </source>
</reference>
<comment type="subcellular location">
    <subcellularLocation>
        <location evidence="1">Cytoplasm</location>
        <location evidence="1">Cytosol</location>
    </subcellularLocation>
</comment>
<evidence type="ECO:0000256" key="2">
    <source>
        <dbReference type="ARBA" id="ARBA00022490"/>
    </source>
</evidence>
<dbReference type="GO" id="GO:0003743">
    <property type="term" value="F:translation initiation factor activity"/>
    <property type="evidence" value="ECO:0007669"/>
    <property type="project" value="UniProtKB-KW"/>
</dbReference>
<keyword evidence="4" id="KW-0648">Protein biosynthesis</keyword>
<feature type="compositionally biased region" description="Basic and acidic residues" evidence="6">
    <location>
        <begin position="47"/>
        <end position="60"/>
    </location>
</feature>
<feature type="region of interest" description="Disordered" evidence="6">
    <location>
        <begin position="1"/>
        <end position="105"/>
    </location>
</feature>